<evidence type="ECO:0000313" key="1">
    <source>
        <dbReference type="EMBL" id="GIM15930.1"/>
    </source>
</evidence>
<comment type="caution">
    <text evidence="1">The sequence shown here is derived from an EMBL/GenBank/DDBJ whole genome shotgun (WGS) entry which is preliminary data.</text>
</comment>
<dbReference type="EMBL" id="BNCQ01000071">
    <property type="protein sequence ID" value="GIM15930.1"/>
    <property type="molecule type" value="Genomic_DNA"/>
</dbReference>
<organism evidence="1 2">
    <name type="scientific">Volvox reticuliferus</name>
    <dbReference type="NCBI Taxonomy" id="1737510"/>
    <lineage>
        <taxon>Eukaryota</taxon>
        <taxon>Viridiplantae</taxon>
        <taxon>Chlorophyta</taxon>
        <taxon>core chlorophytes</taxon>
        <taxon>Chlorophyceae</taxon>
        <taxon>CS clade</taxon>
        <taxon>Chlamydomonadales</taxon>
        <taxon>Volvocaceae</taxon>
        <taxon>Volvox</taxon>
    </lineage>
</organism>
<dbReference type="OrthoDB" id="532435at2759"/>
<sequence>MRKAFHSPLPRVSLFHQLVSPLQTAPSWLPYAMPTAFSPLGAHGAPAPPFVLPSEPSVTDINQPLVVSFAEARLNWGPLTGLLVALSAADGSLHLVKVSSKGIVPTQLAAAGPQQTETRSGFAVTWDTVLGFSRALSEPNSRYVSKAPAV</sequence>
<evidence type="ECO:0000313" key="2">
    <source>
        <dbReference type="Proteomes" id="UP000722791"/>
    </source>
</evidence>
<dbReference type="AlphaFoldDB" id="A0A8J4LZN6"/>
<protein>
    <submittedName>
        <fullName evidence="1">Uncharacterized protein</fullName>
    </submittedName>
</protein>
<name>A0A8J4LZN6_9CHLO</name>
<reference evidence="1" key="1">
    <citation type="journal article" date="2021" name="Proc. Natl. Acad. Sci. U.S.A.">
        <title>Three genomes in the algal genus Volvox reveal the fate of a haploid sex-determining region after a transition to homothallism.</title>
        <authorList>
            <person name="Yamamoto K."/>
            <person name="Hamaji T."/>
            <person name="Kawai-Toyooka H."/>
            <person name="Matsuzaki R."/>
            <person name="Takahashi F."/>
            <person name="Nishimura Y."/>
            <person name="Kawachi M."/>
            <person name="Noguchi H."/>
            <person name="Minakuchi Y."/>
            <person name="Umen J.G."/>
            <person name="Toyoda A."/>
            <person name="Nozaki H."/>
        </authorList>
    </citation>
    <scope>NUCLEOTIDE SEQUENCE</scope>
    <source>
        <strain evidence="1">NIES-3785</strain>
    </source>
</reference>
<gene>
    <name evidence="1" type="ORF">Vretimale_18580</name>
</gene>
<accession>A0A8J4LZN6</accession>
<dbReference type="Proteomes" id="UP000722791">
    <property type="component" value="Unassembled WGS sequence"/>
</dbReference>
<proteinExistence type="predicted"/>